<dbReference type="InterPro" id="IPR013762">
    <property type="entry name" value="Integrase-like_cat_sf"/>
</dbReference>
<reference evidence="5 6" key="1">
    <citation type="submission" date="2017-02" db="EMBL/GenBank/DDBJ databases">
        <title>The new phylogeny of genus Mycobacterium.</title>
        <authorList>
            <person name="Tortoli E."/>
            <person name="Trovato A."/>
            <person name="Cirillo D.M."/>
        </authorList>
    </citation>
    <scope>NUCLEOTIDE SEQUENCE [LARGE SCALE GENOMIC DNA]</scope>
    <source>
        <strain evidence="5 6">DSM 45057</strain>
    </source>
</reference>
<dbReference type="GO" id="GO:0006310">
    <property type="term" value="P:DNA recombination"/>
    <property type="evidence" value="ECO:0007669"/>
    <property type="project" value="UniProtKB-KW"/>
</dbReference>
<organism evidence="5 6">
    <name type="scientific">Mycobacterium angelicum</name>
    <dbReference type="NCBI Taxonomy" id="470074"/>
    <lineage>
        <taxon>Bacteria</taxon>
        <taxon>Bacillati</taxon>
        <taxon>Actinomycetota</taxon>
        <taxon>Actinomycetes</taxon>
        <taxon>Mycobacteriales</taxon>
        <taxon>Mycobacteriaceae</taxon>
        <taxon>Mycobacterium</taxon>
    </lineage>
</organism>
<evidence type="ECO:0000313" key="6">
    <source>
        <dbReference type="Proteomes" id="UP000192284"/>
    </source>
</evidence>
<accession>A0A1W9ZUC4</accession>
<dbReference type="Pfam" id="PF00589">
    <property type="entry name" value="Phage_integrase"/>
    <property type="match status" value="1"/>
</dbReference>
<dbReference type="Gene3D" id="1.10.443.10">
    <property type="entry name" value="Intergrase catalytic core"/>
    <property type="match status" value="1"/>
</dbReference>
<evidence type="ECO:0000256" key="3">
    <source>
        <dbReference type="ARBA" id="ARBA00023172"/>
    </source>
</evidence>
<name>A0A1W9ZUC4_MYCAN</name>
<dbReference type="GO" id="GO:0003677">
    <property type="term" value="F:DNA binding"/>
    <property type="evidence" value="ECO:0007669"/>
    <property type="project" value="UniProtKB-KW"/>
</dbReference>
<evidence type="ECO:0000256" key="2">
    <source>
        <dbReference type="ARBA" id="ARBA00023125"/>
    </source>
</evidence>
<keyword evidence="2" id="KW-0238">DNA-binding</keyword>
<keyword evidence="3" id="KW-0233">DNA recombination</keyword>
<comment type="similarity">
    <text evidence="1">Belongs to the 'phage' integrase family.</text>
</comment>
<dbReference type="RefSeq" id="WP_083113401.1">
    <property type="nucleotide sequence ID" value="NZ_JACKTS010000058.1"/>
</dbReference>
<evidence type="ECO:0000259" key="4">
    <source>
        <dbReference type="PROSITE" id="PS51898"/>
    </source>
</evidence>
<dbReference type="Proteomes" id="UP000192284">
    <property type="component" value="Unassembled WGS sequence"/>
</dbReference>
<dbReference type="AlphaFoldDB" id="A0A1W9ZUC4"/>
<comment type="caution">
    <text evidence="5">The sequence shown here is derived from an EMBL/GenBank/DDBJ whole genome shotgun (WGS) entry which is preliminary data.</text>
</comment>
<evidence type="ECO:0000256" key="1">
    <source>
        <dbReference type="ARBA" id="ARBA00008857"/>
    </source>
</evidence>
<dbReference type="PANTHER" id="PTHR30349">
    <property type="entry name" value="PHAGE INTEGRASE-RELATED"/>
    <property type="match status" value="1"/>
</dbReference>
<dbReference type="PANTHER" id="PTHR30349:SF41">
    <property type="entry name" value="INTEGRASE_RECOMBINASE PROTEIN MJ0367-RELATED"/>
    <property type="match status" value="1"/>
</dbReference>
<feature type="domain" description="Tyr recombinase" evidence="4">
    <location>
        <begin position="1"/>
        <end position="140"/>
    </location>
</feature>
<keyword evidence="6" id="KW-1185">Reference proteome</keyword>
<evidence type="ECO:0000313" key="5">
    <source>
        <dbReference type="EMBL" id="ORA21384.1"/>
    </source>
</evidence>
<dbReference type="EMBL" id="MVHE01000015">
    <property type="protein sequence ID" value="ORA21384.1"/>
    <property type="molecule type" value="Genomic_DNA"/>
</dbReference>
<sequence length="145" mass="15918">MSTDTTAFAEIVAGFSDDPSARTLRVTGKGNVTAVLPLHPLLVEAAKRMPQRGWWFPGNARRRAQPILPRGVSDIIRDAMERAGIPGGTAHRLRHWYGTTLVSSGADLRTTQTLMRHAQLNTTAIYVQASNPKHAEAIDRLKLPE</sequence>
<dbReference type="GO" id="GO:0015074">
    <property type="term" value="P:DNA integration"/>
    <property type="evidence" value="ECO:0007669"/>
    <property type="project" value="InterPro"/>
</dbReference>
<gene>
    <name evidence="5" type="ORF">BST12_12300</name>
</gene>
<dbReference type="SUPFAM" id="SSF56349">
    <property type="entry name" value="DNA breaking-rejoining enzymes"/>
    <property type="match status" value="1"/>
</dbReference>
<dbReference type="InterPro" id="IPR050090">
    <property type="entry name" value="Tyrosine_recombinase_XerCD"/>
</dbReference>
<dbReference type="InterPro" id="IPR011010">
    <property type="entry name" value="DNA_brk_join_enz"/>
</dbReference>
<dbReference type="OrthoDB" id="1822491at2"/>
<protein>
    <recommendedName>
        <fullName evidence="4">Tyr recombinase domain-containing protein</fullName>
    </recommendedName>
</protein>
<proteinExistence type="inferred from homology"/>
<dbReference type="PROSITE" id="PS51898">
    <property type="entry name" value="TYR_RECOMBINASE"/>
    <property type="match status" value="1"/>
</dbReference>
<dbReference type="InterPro" id="IPR002104">
    <property type="entry name" value="Integrase_catalytic"/>
</dbReference>